<evidence type="ECO:0000256" key="10">
    <source>
        <dbReference type="ARBA" id="ARBA00048679"/>
    </source>
</evidence>
<dbReference type="InterPro" id="IPR017441">
    <property type="entry name" value="Protein_kinase_ATP_BS"/>
</dbReference>
<dbReference type="Pfam" id="PF00069">
    <property type="entry name" value="Pkinase"/>
    <property type="match status" value="1"/>
</dbReference>
<protein>
    <recommendedName>
        <fullName evidence="2">non-specific serine/threonine protein kinase</fullName>
        <ecNumber evidence="2">2.7.11.1</ecNumber>
    </recommendedName>
</protein>
<dbReference type="GO" id="GO:0005737">
    <property type="term" value="C:cytoplasm"/>
    <property type="evidence" value="ECO:0007669"/>
    <property type="project" value="TreeGrafter"/>
</dbReference>
<dbReference type="PROSITE" id="PS00107">
    <property type="entry name" value="PROTEIN_KINASE_ATP"/>
    <property type="match status" value="1"/>
</dbReference>
<dbReference type="Gene3D" id="1.10.510.10">
    <property type="entry name" value="Transferase(Phosphotransferase) domain 1"/>
    <property type="match status" value="1"/>
</dbReference>
<dbReference type="AlphaFoldDB" id="A0A914CC91"/>
<evidence type="ECO:0000256" key="6">
    <source>
        <dbReference type="ARBA" id="ARBA00022777"/>
    </source>
</evidence>
<sequence length="980" mass="113277">MPVQVPSSKPGSLKDPTVAALFSTKDPESRYEDLREIGHGSFGAVYFALDTETNENVAIKKMSYSGKQSVEKWHDIIKEVGFLKTLRHRHVVEYRACFLKEQTCWLVMEYCIGSASDIVEVHKKPIHEYEIAAICQQALSGLAYLHERKKIHRDVKAGNILLTDTGVVKLADLGSASLHCPAQSFVGTPYWMAPEVILAMDEGQYDEKADIWSFGITCIELAERRPPLFNMNAMSALYHIAQNEPPSLGIELNGEKKQWSERFTSFVEQCLRKDPQQRLSTNACLNHSFITDSKPNANVILELILRTKQIVLDLDNFQYRKMRKLMYLDEVQGRDIGGDEVISIDSHGEDDDGLMVLSDATGNGMLDPSASSRSNSINSFQSSGRAGSKKSARPPIPAHMTADECEYDEVSEPVTTTQQNKKNRTIISVGEEGSATSSIADADGLTSTPPSLTPSLSGVSSLHRQSKVEDELNTLRRSKFSTLRTTKLISREMEEYKRENNIYEQMIGYKRLRQQHHKEMKQLEERCQMEKELFRQRQEKENDQVLQACQKELTKIQNQQKIELEKKSREHDEAMRKLRKQRMSHNEHQMKAFINCQKKEYKHNKEVAKAGLKEKNLSRGHLDAAIKSAKAQLIAKKNDAEGQFQKELQDHLQNELQKLKRDQILHYHAFEEKLLTEELNTRYRQIETVHALLRKHHNSTRDQELEQFRECEEMKKRHLETQHESETNNQKEYNRRAMEEMKKHHALQSKQQPRELKQKETQIRKQFRQAVKIQARQFKAYQTQMLQTVPREEQKELLTRLKEEQNRKVAALAQQYESTIESMVLDQTVKLESWQEEEVKQLTEKLNTELNLLVEFQERQKANLHAALERERVQLHDKINLRKAILDQKINEENERFEKERDRQLRELRERHSKELATLDYQQQQFNNSARGDNSISEAMSQSDVLMSTSGSQFSTMSSSVSTPSSSSTKRRSFGSTTNL</sequence>
<feature type="compositionally biased region" description="Low complexity" evidence="13">
    <location>
        <begin position="369"/>
        <end position="383"/>
    </location>
</feature>
<comment type="catalytic activity">
    <reaction evidence="9">
        <text>L-threonyl-[protein] + ATP = O-phospho-L-threonyl-[protein] + ADP + H(+)</text>
        <dbReference type="Rhea" id="RHEA:46608"/>
        <dbReference type="Rhea" id="RHEA-COMP:11060"/>
        <dbReference type="Rhea" id="RHEA-COMP:11605"/>
        <dbReference type="ChEBI" id="CHEBI:15378"/>
        <dbReference type="ChEBI" id="CHEBI:30013"/>
        <dbReference type="ChEBI" id="CHEBI:30616"/>
        <dbReference type="ChEBI" id="CHEBI:61977"/>
        <dbReference type="ChEBI" id="CHEBI:456216"/>
        <dbReference type="EC" id="2.7.11.1"/>
    </reaction>
</comment>
<feature type="region of interest" description="Disordered" evidence="13">
    <location>
        <begin position="949"/>
        <end position="980"/>
    </location>
</feature>
<evidence type="ECO:0000256" key="13">
    <source>
        <dbReference type="SAM" id="MobiDB-lite"/>
    </source>
</evidence>
<keyword evidence="15" id="KW-1185">Reference proteome</keyword>
<evidence type="ECO:0000256" key="8">
    <source>
        <dbReference type="ARBA" id="ARBA00023054"/>
    </source>
</evidence>
<keyword evidence="7 11" id="KW-0067">ATP-binding</keyword>
<evidence type="ECO:0000313" key="16">
    <source>
        <dbReference type="WBParaSite" id="ACRNAN_Path_737.g2791.t1"/>
    </source>
</evidence>
<dbReference type="InterPro" id="IPR011009">
    <property type="entry name" value="Kinase-like_dom_sf"/>
</dbReference>
<feature type="compositionally biased region" description="Low complexity" evidence="13">
    <location>
        <begin position="444"/>
        <end position="462"/>
    </location>
</feature>
<dbReference type="PANTHER" id="PTHR47167">
    <property type="entry name" value="SERINE/THREONINE-PROTEIN KINASE TAO1-LIKE PROTEIN"/>
    <property type="match status" value="1"/>
</dbReference>
<evidence type="ECO:0000259" key="14">
    <source>
        <dbReference type="PROSITE" id="PS50011"/>
    </source>
</evidence>
<comment type="similarity">
    <text evidence="1">Belongs to the protein kinase superfamily. STE Ser/Thr protein kinase family. STE20 subfamily.</text>
</comment>
<keyword evidence="4" id="KW-0808">Transferase</keyword>
<dbReference type="EC" id="2.7.11.1" evidence="2"/>
<reference evidence="16" key="1">
    <citation type="submission" date="2022-11" db="UniProtKB">
        <authorList>
            <consortium name="WormBaseParasite"/>
        </authorList>
    </citation>
    <scope>IDENTIFICATION</scope>
</reference>
<evidence type="ECO:0000256" key="1">
    <source>
        <dbReference type="ARBA" id="ARBA00008874"/>
    </source>
</evidence>
<keyword evidence="6" id="KW-0418">Kinase</keyword>
<dbReference type="PROSITE" id="PS50011">
    <property type="entry name" value="PROTEIN_KINASE_DOM"/>
    <property type="match status" value="1"/>
</dbReference>
<dbReference type="FunFam" id="1.10.510.10:FF:000877">
    <property type="entry name" value="TAO kinase 2"/>
    <property type="match status" value="1"/>
</dbReference>
<dbReference type="PANTHER" id="PTHR47167:SF4">
    <property type="entry name" value="SERINE_THREONINE-PROTEIN KINASE TAO"/>
    <property type="match status" value="1"/>
</dbReference>
<dbReference type="InterPro" id="IPR000719">
    <property type="entry name" value="Prot_kinase_dom"/>
</dbReference>
<accession>A0A914CC91</accession>
<evidence type="ECO:0000256" key="4">
    <source>
        <dbReference type="ARBA" id="ARBA00022679"/>
    </source>
</evidence>
<evidence type="ECO:0000256" key="5">
    <source>
        <dbReference type="ARBA" id="ARBA00022741"/>
    </source>
</evidence>
<dbReference type="WBParaSite" id="ACRNAN_Path_737.g2791.t1">
    <property type="protein sequence ID" value="ACRNAN_Path_737.g2791.t1"/>
    <property type="gene ID" value="ACRNAN_Path_737.g2791"/>
</dbReference>
<dbReference type="GO" id="GO:0004674">
    <property type="term" value="F:protein serine/threonine kinase activity"/>
    <property type="evidence" value="ECO:0007669"/>
    <property type="project" value="UniProtKB-KW"/>
</dbReference>
<name>A0A914CC91_9BILA</name>
<evidence type="ECO:0000256" key="12">
    <source>
        <dbReference type="SAM" id="Coils"/>
    </source>
</evidence>
<feature type="coiled-coil region" evidence="12">
    <location>
        <begin position="486"/>
        <end position="584"/>
    </location>
</feature>
<feature type="region of interest" description="Disordered" evidence="13">
    <location>
        <begin position="343"/>
        <end position="464"/>
    </location>
</feature>
<dbReference type="SMART" id="SM00220">
    <property type="entry name" value="S_TKc"/>
    <property type="match status" value="1"/>
</dbReference>
<keyword evidence="5 11" id="KW-0547">Nucleotide-binding</keyword>
<evidence type="ECO:0000256" key="2">
    <source>
        <dbReference type="ARBA" id="ARBA00012513"/>
    </source>
</evidence>
<evidence type="ECO:0000256" key="3">
    <source>
        <dbReference type="ARBA" id="ARBA00022527"/>
    </source>
</evidence>
<evidence type="ECO:0000256" key="11">
    <source>
        <dbReference type="PROSITE-ProRule" id="PRU10141"/>
    </source>
</evidence>
<organism evidence="15 16">
    <name type="scientific">Acrobeloides nanus</name>
    <dbReference type="NCBI Taxonomy" id="290746"/>
    <lineage>
        <taxon>Eukaryota</taxon>
        <taxon>Metazoa</taxon>
        <taxon>Ecdysozoa</taxon>
        <taxon>Nematoda</taxon>
        <taxon>Chromadorea</taxon>
        <taxon>Rhabditida</taxon>
        <taxon>Tylenchina</taxon>
        <taxon>Cephalobomorpha</taxon>
        <taxon>Cephaloboidea</taxon>
        <taxon>Cephalobidae</taxon>
        <taxon>Acrobeloides</taxon>
    </lineage>
</organism>
<comment type="catalytic activity">
    <reaction evidence="10">
        <text>L-seryl-[protein] + ATP = O-phospho-L-seryl-[protein] + ADP + H(+)</text>
        <dbReference type="Rhea" id="RHEA:17989"/>
        <dbReference type="Rhea" id="RHEA-COMP:9863"/>
        <dbReference type="Rhea" id="RHEA-COMP:11604"/>
        <dbReference type="ChEBI" id="CHEBI:15378"/>
        <dbReference type="ChEBI" id="CHEBI:29999"/>
        <dbReference type="ChEBI" id="CHEBI:30616"/>
        <dbReference type="ChEBI" id="CHEBI:83421"/>
        <dbReference type="ChEBI" id="CHEBI:456216"/>
        <dbReference type="EC" id="2.7.11.1"/>
    </reaction>
</comment>
<keyword evidence="3" id="KW-0723">Serine/threonine-protein kinase</keyword>
<feature type="binding site" evidence="11">
    <location>
        <position position="61"/>
    </location>
    <ligand>
        <name>ATP</name>
        <dbReference type="ChEBI" id="CHEBI:30616"/>
    </ligand>
</feature>
<dbReference type="Gene3D" id="3.30.200.20">
    <property type="entry name" value="Phosphorylase Kinase, domain 1"/>
    <property type="match status" value="1"/>
</dbReference>
<dbReference type="InterPro" id="IPR051234">
    <property type="entry name" value="TAO_STE20_kinase"/>
</dbReference>
<dbReference type="GO" id="GO:0005524">
    <property type="term" value="F:ATP binding"/>
    <property type="evidence" value="ECO:0007669"/>
    <property type="project" value="UniProtKB-UniRule"/>
</dbReference>
<feature type="domain" description="Protein kinase" evidence="14">
    <location>
        <begin position="31"/>
        <end position="290"/>
    </location>
</feature>
<evidence type="ECO:0000256" key="7">
    <source>
        <dbReference type="ARBA" id="ARBA00022840"/>
    </source>
</evidence>
<dbReference type="Proteomes" id="UP000887540">
    <property type="component" value="Unplaced"/>
</dbReference>
<dbReference type="FunFam" id="3.30.200.20:FF:000029">
    <property type="entry name" value="Serine/threonine-protein kinase TAO2, putative"/>
    <property type="match status" value="1"/>
</dbReference>
<dbReference type="SUPFAM" id="SSF56112">
    <property type="entry name" value="Protein kinase-like (PK-like)"/>
    <property type="match status" value="1"/>
</dbReference>
<evidence type="ECO:0000256" key="9">
    <source>
        <dbReference type="ARBA" id="ARBA00047899"/>
    </source>
</evidence>
<proteinExistence type="inferred from homology"/>
<feature type="coiled-coil region" evidence="12">
    <location>
        <begin position="839"/>
        <end position="907"/>
    </location>
</feature>
<keyword evidence="8 12" id="KW-0175">Coiled coil</keyword>
<evidence type="ECO:0000313" key="15">
    <source>
        <dbReference type="Proteomes" id="UP000887540"/>
    </source>
</evidence>